<gene>
    <name evidence="6" type="ORF">HMPREF9193_01713</name>
</gene>
<evidence type="ECO:0000256" key="1">
    <source>
        <dbReference type="ARBA" id="ARBA00004141"/>
    </source>
</evidence>
<evidence type="ECO:0000313" key="6">
    <source>
        <dbReference type="EMBL" id="ERJ92055.1"/>
    </source>
</evidence>
<protein>
    <submittedName>
        <fullName evidence="6">CvpA family protein</fullName>
    </submittedName>
</protein>
<keyword evidence="2 5" id="KW-0812">Transmembrane</keyword>
<evidence type="ECO:0000256" key="2">
    <source>
        <dbReference type="ARBA" id="ARBA00022692"/>
    </source>
</evidence>
<dbReference type="RefSeq" id="WP_021687914.1">
    <property type="nucleotide sequence ID" value="NZ_KI260569.1"/>
</dbReference>
<dbReference type="InterPro" id="IPR003825">
    <property type="entry name" value="Colicin-V_CvpA"/>
</dbReference>
<proteinExistence type="predicted"/>
<keyword evidence="7" id="KW-1185">Reference proteome</keyword>
<feature type="transmembrane region" description="Helical" evidence="5">
    <location>
        <begin position="103"/>
        <end position="125"/>
    </location>
</feature>
<evidence type="ECO:0000256" key="5">
    <source>
        <dbReference type="SAM" id="Phobius"/>
    </source>
</evidence>
<feature type="transmembrane region" description="Helical" evidence="5">
    <location>
        <begin position="30"/>
        <end position="48"/>
    </location>
</feature>
<evidence type="ECO:0000256" key="4">
    <source>
        <dbReference type="ARBA" id="ARBA00023136"/>
    </source>
</evidence>
<dbReference type="Proteomes" id="UP000016649">
    <property type="component" value="Unassembled WGS sequence"/>
</dbReference>
<evidence type="ECO:0000313" key="7">
    <source>
        <dbReference type="Proteomes" id="UP000016649"/>
    </source>
</evidence>
<feature type="transmembrane region" description="Helical" evidence="5">
    <location>
        <begin position="60"/>
        <end position="83"/>
    </location>
</feature>
<keyword evidence="4 5" id="KW-0472">Membrane</keyword>
<sequence length="174" mass="19652">MMFNFLDIIFMAIILFIAIHGAVNGFINEFFGKAALLLGIFVSVMFFAKLAPPINRHVKSFFVSQILAFLLIFILVYLIVRLIQHFVGGFFSGEILMGLDRALGFFFGSAEGLLLVCVVLVVLYAQPWFKIGALVENSFFHKILENFLVKPVDKVQTFISLNALSFFERSIKLV</sequence>
<keyword evidence="3 5" id="KW-1133">Transmembrane helix</keyword>
<dbReference type="PANTHER" id="PTHR37306:SF1">
    <property type="entry name" value="COLICIN V PRODUCTION PROTEIN"/>
    <property type="match status" value="1"/>
</dbReference>
<name>A0ABN0NXC2_TRELE</name>
<comment type="subcellular location">
    <subcellularLocation>
        <location evidence="1">Membrane</location>
        <topology evidence="1">Multi-pass membrane protein</topology>
    </subcellularLocation>
</comment>
<dbReference type="Pfam" id="PF02674">
    <property type="entry name" value="Colicin_V"/>
    <property type="match status" value="1"/>
</dbReference>
<dbReference type="PANTHER" id="PTHR37306">
    <property type="entry name" value="COLICIN V PRODUCTION PROTEIN"/>
    <property type="match status" value="1"/>
</dbReference>
<organism evidence="6 7">
    <name type="scientific">Treponema lecithinolyticum ATCC 700332</name>
    <dbReference type="NCBI Taxonomy" id="1321815"/>
    <lineage>
        <taxon>Bacteria</taxon>
        <taxon>Pseudomonadati</taxon>
        <taxon>Spirochaetota</taxon>
        <taxon>Spirochaetia</taxon>
        <taxon>Spirochaetales</taxon>
        <taxon>Treponemataceae</taxon>
        <taxon>Treponema</taxon>
    </lineage>
</organism>
<feature type="transmembrane region" description="Helical" evidence="5">
    <location>
        <begin position="5"/>
        <end position="24"/>
    </location>
</feature>
<dbReference type="EMBL" id="AWVH01000039">
    <property type="protein sequence ID" value="ERJ92055.1"/>
    <property type="molecule type" value="Genomic_DNA"/>
</dbReference>
<accession>A0ABN0NXC2</accession>
<reference evidence="6 7" key="1">
    <citation type="submission" date="2013-08" db="EMBL/GenBank/DDBJ databases">
        <authorList>
            <person name="Weinstock G."/>
            <person name="Sodergren E."/>
            <person name="Wylie T."/>
            <person name="Fulton L."/>
            <person name="Fulton R."/>
            <person name="Fronick C."/>
            <person name="O'Laughlin M."/>
            <person name="Godfrey J."/>
            <person name="Miner T."/>
            <person name="Herter B."/>
            <person name="Appelbaum E."/>
            <person name="Cordes M."/>
            <person name="Lek S."/>
            <person name="Wollam A."/>
            <person name="Pepin K.H."/>
            <person name="Palsikar V.B."/>
            <person name="Mitreva M."/>
            <person name="Wilson R.K."/>
        </authorList>
    </citation>
    <scope>NUCLEOTIDE SEQUENCE [LARGE SCALE GENOMIC DNA]</scope>
    <source>
        <strain evidence="6 7">ATCC 700332</strain>
    </source>
</reference>
<evidence type="ECO:0000256" key="3">
    <source>
        <dbReference type="ARBA" id="ARBA00022989"/>
    </source>
</evidence>
<comment type="caution">
    <text evidence="6">The sequence shown here is derived from an EMBL/GenBank/DDBJ whole genome shotgun (WGS) entry which is preliminary data.</text>
</comment>